<evidence type="ECO:0000256" key="1">
    <source>
        <dbReference type="ARBA" id="ARBA00000022"/>
    </source>
</evidence>
<dbReference type="EMBL" id="JASZZN010000001">
    <property type="protein sequence ID" value="MDM4013796.1"/>
    <property type="molecule type" value="Genomic_DNA"/>
</dbReference>
<dbReference type="RefSeq" id="WP_289161488.1">
    <property type="nucleotide sequence ID" value="NZ_JASZZN010000001.1"/>
</dbReference>
<evidence type="ECO:0000313" key="4">
    <source>
        <dbReference type="EMBL" id="MDM4013796.1"/>
    </source>
</evidence>
<gene>
    <name evidence="4" type="ORF">QTN89_00025</name>
</gene>
<comment type="catalytic activity">
    <reaction evidence="2">
        <text>2,5-diamino-6-hydroxy-4-(5-phosphoribosylamino)-pyrimidine + H2O = 2,5,6-triamino-4-hydroxypyrimidine + D-ribose 5-phosphate</text>
        <dbReference type="Rhea" id="RHEA:23436"/>
        <dbReference type="ChEBI" id="CHEBI:15377"/>
        <dbReference type="ChEBI" id="CHEBI:58614"/>
        <dbReference type="ChEBI" id="CHEBI:78346"/>
        <dbReference type="ChEBI" id="CHEBI:137796"/>
    </reaction>
</comment>
<keyword evidence="5" id="KW-1185">Reference proteome</keyword>
<evidence type="ECO:0000259" key="3">
    <source>
        <dbReference type="Pfam" id="PF08719"/>
    </source>
</evidence>
<comment type="caution">
    <text evidence="4">The sequence shown here is derived from an EMBL/GenBank/DDBJ whole genome shotgun (WGS) entry which is preliminary data.</text>
</comment>
<dbReference type="NCBIfam" id="TIGR02464">
    <property type="entry name" value="ribofla_fusion"/>
    <property type="match status" value="1"/>
</dbReference>
<dbReference type="Proteomes" id="UP001239462">
    <property type="component" value="Unassembled WGS sequence"/>
</dbReference>
<evidence type="ECO:0000313" key="5">
    <source>
        <dbReference type="Proteomes" id="UP001239462"/>
    </source>
</evidence>
<accession>A0ABT7PC23</accession>
<feature type="domain" description="NADAR" evidence="3">
    <location>
        <begin position="7"/>
        <end position="145"/>
    </location>
</feature>
<dbReference type="Gene3D" id="1.10.357.40">
    <property type="entry name" value="YbiA-like"/>
    <property type="match status" value="1"/>
</dbReference>
<name>A0ABT7PC23_9BACT</name>
<proteinExistence type="predicted"/>
<protein>
    <submittedName>
        <fullName evidence="4">NADAR family protein</fullName>
    </submittedName>
</protein>
<dbReference type="SUPFAM" id="SSF143990">
    <property type="entry name" value="YbiA-like"/>
    <property type="match status" value="1"/>
</dbReference>
<reference evidence="4 5" key="1">
    <citation type="submission" date="2023-06" db="EMBL/GenBank/DDBJ databases">
        <title>Roseiconus lacunae JC819 isolated from Gulf of Mannar region, Tamil Nadu.</title>
        <authorList>
            <person name="Pk S."/>
            <person name="Ch S."/>
            <person name="Ch V.R."/>
        </authorList>
    </citation>
    <scope>NUCLEOTIDE SEQUENCE [LARGE SCALE GENOMIC DNA]</scope>
    <source>
        <strain evidence="4 5">JC819</strain>
    </source>
</reference>
<comment type="catalytic activity">
    <reaction evidence="1">
        <text>5-amino-6-(5-phospho-D-ribosylamino)uracil + H2O = 5,6-diaminouracil + D-ribose 5-phosphate</text>
        <dbReference type="Rhea" id="RHEA:55020"/>
        <dbReference type="ChEBI" id="CHEBI:15377"/>
        <dbReference type="ChEBI" id="CHEBI:46252"/>
        <dbReference type="ChEBI" id="CHEBI:58453"/>
        <dbReference type="ChEBI" id="CHEBI:78346"/>
    </reaction>
</comment>
<dbReference type="InterPro" id="IPR012816">
    <property type="entry name" value="NADAR"/>
</dbReference>
<dbReference type="CDD" id="cd15457">
    <property type="entry name" value="NADAR"/>
    <property type="match status" value="1"/>
</dbReference>
<organism evidence="4 5">
    <name type="scientific">Roseiconus lacunae</name>
    <dbReference type="NCBI Taxonomy" id="2605694"/>
    <lineage>
        <taxon>Bacteria</taxon>
        <taxon>Pseudomonadati</taxon>
        <taxon>Planctomycetota</taxon>
        <taxon>Planctomycetia</taxon>
        <taxon>Pirellulales</taxon>
        <taxon>Pirellulaceae</taxon>
        <taxon>Roseiconus</taxon>
    </lineage>
</organism>
<dbReference type="Pfam" id="PF08719">
    <property type="entry name" value="NADAR"/>
    <property type="match status" value="1"/>
</dbReference>
<dbReference type="InterPro" id="IPR037238">
    <property type="entry name" value="YbiA-like_sf"/>
</dbReference>
<evidence type="ECO:0000256" key="2">
    <source>
        <dbReference type="ARBA" id="ARBA00000751"/>
    </source>
</evidence>
<sequence>MNQPIKFYSTGDEYGEFSNFATYPIRIGNRIWPTSEHYFQAMKFKDKKDQEQIRKANSPMLAARMGRDRKRTLRKDWESAKVNVMHEALVAKFTQHEELRELLLGTGDAKIIEHTANDGYWGDGGDGRGKNMLGRLLVELRETLRSQTTEGSLDSGE</sequence>